<evidence type="ECO:0000313" key="3">
    <source>
        <dbReference type="EMBL" id="KAK1268828.1"/>
    </source>
</evidence>
<keyword evidence="2" id="KW-0812">Transmembrane</keyword>
<name>A0AAV9AWT2_ACOGR</name>
<keyword evidence="2" id="KW-0472">Membrane</keyword>
<feature type="region of interest" description="Disordered" evidence="1">
    <location>
        <begin position="56"/>
        <end position="76"/>
    </location>
</feature>
<keyword evidence="4" id="KW-1185">Reference proteome</keyword>
<proteinExistence type="predicted"/>
<dbReference type="AlphaFoldDB" id="A0AAV9AWT2"/>
<evidence type="ECO:0000256" key="1">
    <source>
        <dbReference type="SAM" id="MobiDB-lite"/>
    </source>
</evidence>
<dbReference type="PANTHER" id="PTHR37185:SF3">
    <property type="entry name" value="MEMBRANE PROTEIN"/>
    <property type="match status" value="1"/>
</dbReference>
<evidence type="ECO:0000256" key="2">
    <source>
        <dbReference type="SAM" id="Phobius"/>
    </source>
</evidence>
<accession>A0AAV9AWT2</accession>
<evidence type="ECO:0000313" key="4">
    <source>
        <dbReference type="Proteomes" id="UP001179952"/>
    </source>
</evidence>
<dbReference type="Proteomes" id="UP001179952">
    <property type="component" value="Unassembled WGS sequence"/>
</dbReference>
<sequence>MILLNPTNPIHVTNPHPISLSLIRPPILLFPQRNPPPLSLSLPSPLVRRARAADSLGNSDGSLERGTFEAEEETVGSGDLAADGPVYQKTLRLVETAMFAAVTGLAYFLSNSLAVEVATAMLLLTLSGPIKASTYLVRAMGAIGYVLLSSFLIRENILSLLNE</sequence>
<gene>
    <name evidence="3" type="ORF">QJS04_geneDACA006781</name>
</gene>
<reference evidence="3" key="2">
    <citation type="submission" date="2023-06" db="EMBL/GenBank/DDBJ databases">
        <authorList>
            <person name="Ma L."/>
            <person name="Liu K.-W."/>
            <person name="Li Z."/>
            <person name="Hsiao Y.-Y."/>
            <person name="Qi Y."/>
            <person name="Fu T."/>
            <person name="Tang G."/>
            <person name="Zhang D."/>
            <person name="Sun W.-H."/>
            <person name="Liu D.-K."/>
            <person name="Li Y."/>
            <person name="Chen G.-Z."/>
            <person name="Liu X.-D."/>
            <person name="Liao X.-Y."/>
            <person name="Jiang Y.-T."/>
            <person name="Yu X."/>
            <person name="Hao Y."/>
            <person name="Huang J."/>
            <person name="Zhao X.-W."/>
            <person name="Ke S."/>
            <person name="Chen Y.-Y."/>
            <person name="Wu W.-L."/>
            <person name="Hsu J.-L."/>
            <person name="Lin Y.-F."/>
            <person name="Huang M.-D."/>
            <person name="Li C.-Y."/>
            <person name="Huang L."/>
            <person name="Wang Z.-W."/>
            <person name="Zhao X."/>
            <person name="Zhong W.-Y."/>
            <person name="Peng D.-H."/>
            <person name="Ahmad S."/>
            <person name="Lan S."/>
            <person name="Zhang J.-S."/>
            <person name="Tsai W.-C."/>
            <person name="Van De Peer Y."/>
            <person name="Liu Z.-J."/>
        </authorList>
    </citation>
    <scope>NUCLEOTIDE SEQUENCE</scope>
    <source>
        <strain evidence="3">SCP</strain>
        <tissue evidence="3">Leaves</tissue>
    </source>
</reference>
<keyword evidence="2" id="KW-1133">Transmembrane helix</keyword>
<dbReference type="EMBL" id="JAUJYN010000006">
    <property type="protein sequence ID" value="KAK1268828.1"/>
    <property type="molecule type" value="Genomic_DNA"/>
</dbReference>
<protein>
    <submittedName>
        <fullName evidence="3">Uncharacterized protein</fullName>
    </submittedName>
</protein>
<dbReference type="PANTHER" id="PTHR37185">
    <property type="entry name" value="MEMBRANE PROTEIN"/>
    <property type="match status" value="1"/>
</dbReference>
<feature type="transmembrane region" description="Helical" evidence="2">
    <location>
        <begin position="97"/>
        <end position="123"/>
    </location>
</feature>
<organism evidence="3 4">
    <name type="scientific">Acorus gramineus</name>
    <name type="common">Dwarf sweet flag</name>
    <dbReference type="NCBI Taxonomy" id="55184"/>
    <lineage>
        <taxon>Eukaryota</taxon>
        <taxon>Viridiplantae</taxon>
        <taxon>Streptophyta</taxon>
        <taxon>Embryophyta</taxon>
        <taxon>Tracheophyta</taxon>
        <taxon>Spermatophyta</taxon>
        <taxon>Magnoliopsida</taxon>
        <taxon>Liliopsida</taxon>
        <taxon>Acoraceae</taxon>
        <taxon>Acorus</taxon>
    </lineage>
</organism>
<reference evidence="3" key="1">
    <citation type="journal article" date="2023" name="Nat. Commun.">
        <title>Diploid and tetraploid genomes of Acorus and the evolution of monocots.</title>
        <authorList>
            <person name="Ma L."/>
            <person name="Liu K.W."/>
            <person name="Li Z."/>
            <person name="Hsiao Y.Y."/>
            <person name="Qi Y."/>
            <person name="Fu T."/>
            <person name="Tang G.D."/>
            <person name="Zhang D."/>
            <person name="Sun W.H."/>
            <person name="Liu D.K."/>
            <person name="Li Y."/>
            <person name="Chen G.Z."/>
            <person name="Liu X.D."/>
            <person name="Liao X.Y."/>
            <person name="Jiang Y.T."/>
            <person name="Yu X."/>
            <person name="Hao Y."/>
            <person name="Huang J."/>
            <person name="Zhao X.W."/>
            <person name="Ke S."/>
            <person name="Chen Y.Y."/>
            <person name="Wu W.L."/>
            <person name="Hsu J.L."/>
            <person name="Lin Y.F."/>
            <person name="Huang M.D."/>
            <person name="Li C.Y."/>
            <person name="Huang L."/>
            <person name="Wang Z.W."/>
            <person name="Zhao X."/>
            <person name="Zhong W.Y."/>
            <person name="Peng D.H."/>
            <person name="Ahmad S."/>
            <person name="Lan S."/>
            <person name="Zhang J.S."/>
            <person name="Tsai W.C."/>
            <person name="Van de Peer Y."/>
            <person name="Liu Z.J."/>
        </authorList>
    </citation>
    <scope>NUCLEOTIDE SEQUENCE</scope>
    <source>
        <strain evidence="3">SCP</strain>
    </source>
</reference>
<feature type="transmembrane region" description="Helical" evidence="2">
    <location>
        <begin position="135"/>
        <end position="153"/>
    </location>
</feature>
<comment type="caution">
    <text evidence="3">The sequence shown here is derived from an EMBL/GenBank/DDBJ whole genome shotgun (WGS) entry which is preliminary data.</text>
</comment>